<protein>
    <recommendedName>
        <fullName evidence="3">HTH cro/C1-type domain-containing protein</fullName>
    </recommendedName>
</protein>
<dbReference type="AlphaFoldDB" id="A0A0R2IL38"/>
<dbReference type="Proteomes" id="UP000051568">
    <property type="component" value="Unassembled WGS sequence"/>
</dbReference>
<comment type="caution">
    <text evidence="1">The sequence shown here is derived from an EMBL/GenBank/DDBJ whole genome shotgun (WGS) entry which is preliminary data.</text>
</comment>
<dbReference type="EMBL" id="JQBR01000008">
    <property type="protein sequence ID" value="KRN65608.1"/>
    <property type="molecule type" value="Genomic_DNA"/>
</dbReference>
<dbReference type="RefSeq" id="WP_057751889.1">
    <property type="nucleotide sequence ID" value="NZ_BJVH01000008.1"/>
</dbReference>
<dbReference type="InterPro" id="IPR059218">
    <property type="entry name" value="LBP_cg2779-like"/>
</dbReference>
<reference evidence="1 2" key="1">
    <citation type="journal article" date="2015" name="Genome Announc.">
        <title>Expanding the biotechnology potential of lactobacilli through comparative genomics of 213 strains and associated genera.</title>
        <authorList>
            <person name="Sun Z."/>
            <person name="Harris H.M."/>
            <person name="McCann A."/>
            <person name="Guo C."/>
            <person name="Argimon S."/>
            <person name="Zhang W."/>
            <person name="Yang X."/>
            <person name="Jeffery I.B."/>
            <person name="Cooney J.C."/>
            <person name="Kagawa T.F."/>
            <person name="Liu W."/>
            <person name="Song Y."/>
            <person name="Salvetti E."/>
            <person name="Wrobel A."/>
            <person name="Rasinkangas P."/>
            <person name="Parkhill J."/>
            <person name="Rea M.C."/>
            <person name="O'Sullivan O."/>
            <person name="Ritari J."/>
            <person name="Douillard F.P."/>
            <person name="Paul Ross R."/>
            <person name="Yang R."/>
            <person name="Briner A.E."/>
            <person name="Felis G.E."/>
            <person name="de Vos W.M."/>
            <person name="Barrangou R."/>
            <person name="Klaenhammer T.R."/>
            <person name="Caufield P.W."/>
            <person name="Cui Y."/>
            <person name="Zhang H."/>
            <person name="O'Toole P.W."/>
        </authorList>
    </citation>
    <scope>NUCLEOTIDE SEQUENCE [LARGE SCALE GENOMIC DNA]</scope>
    <source>
        <strain evidence="1 2">DSM 17757</strain>
    </source>
</reference>
<dbReference type="OrthoDB" id="2246554at2"/>
<name>A0A0R2IL38_9LACO</name>
<sequence>MNDLTKLAEEIVNYQKKHDLTDADVAFGTHLSVEKIHNIKINSYTPTTDDIQRINNFMRDHK</sequence>
<evidence type="ECO:0008006" key="3">
    <source>
        <dbReference type="Google" id="ProtNLM"/>
    </source>
</evidence>
<evidence type="ECO:0000313" key="1">
    <source>
        <dbReference type="EMBL" id="KRN65608.1"/>
    </source>
</evidence>
<evidence type="ECO:0000313" key="2">
    <source>
        <dbReference type="Proteomes" id="UP000051568"/>
    </source>
</evidence>
<dbReference type="STRING" id="319652.IV80_GL001890"/>
<keyword evidence="2" id="KW-1185">Reference proteome</keyword>
<dbReference type="PATRIC" id="fig|319652.3.peg.1923"/>
<dbReference type="NCBIfam" id="NF040507">
    <property type="entry name" value="LBP_cg2779_fam"/>
    <property type="match status" value="1"/>
</dbReference>
<proteinExistence type="predicted"/>
<accession>A0A0R2IL38</accession>
<organism evidence="1 2">
    <name type="scientific">Pediococcus cellicola</name>
    <dbReference type="NCBI Taxonomy" id="319652"/>
    <lineage>
        <taxon>Bacteria</taxon>
        <taxon>Bacillati</taxon>
        <taxon>Bacillota</taxon>
        <taxon>Bacilli</taxon>
        <taxon>Lactobacillales</taxon>
        <taxon>Lactobacillaceae</taxon>
        <taxon>Pediococcus</taxon>
    </lineage>
</organism>
<gene>
    <name evidence="1" type="ORF">IV80_GL001890</name>
</gene>